<proteinExistence type="predicted"/>
<dbReference type="EMBL" id="JAUKVY010000002">
    <property type="protein sequence ID" value="MDO1531260.1"/>
    <property type="molecule type" value="Genomic_DNA"/>
</dbReference>
<dbReference type="InterPro" id="IPR028098">
    <property type="entry name" value="Glyco_trans_4-like_N"/>
</dbReference>
<sequence length="379" mass="40906">MERLNWHIAQELSRYAQVRVLGPKGSASLAPEGVAIDEATSVKMGPFLLQAFFRCLRIARRWRPDIIMAGSGLTAPIAVIVAKLCGARAVVYAHGLDLTVDHAVYRHVWLPLIARADTVIVNSSATRELALRAGVRGDRIRIVHPGVELPAISEPGDLQDLAEFRRKHDLGPGKLLISVGRLTPRKGILEFVRDVLPGIVAHVPQCTLVIVGDAPVHALAAASQSVESIQAVAREARVGVNIRFLGKITDDELSMVYRIANLHVFPVQLRPNDPEGFGMVAIEAAARGVATVAYRVGGVPDAVAEDRSGRLIEPGDSPAFAAATIALLDHPLSSEDTKAFARRFAWDRIGRQLAAAIGLDVPIEDRASSPWVNEEKLVP</sequence>
<evidence type="ECO:0000259" key="2">
    <source>
        <dbReference type="Pfam" id="PF13439"/>
    </source>
</evidence>
<dbReference type="InterPro" id="IPR001296">
    <property type="entry name" value="Glyco_trans_1"/>
</dbReference>
<evidence type="ECO:0000313" key="4">
    <source>
        <dbReference type="Proteomes" id="UP001169027"/>
    </source>
</evidence>
<dbReference type="RefSeq" id="WP_301803591.1">
    <property type="nucleotide sequence ID" value="NZ_JAUJZH010000002.1"/>
</dbReference>
<dbReference type="SUPFAM" id="SSF53756">
    <property type="entry name" value="UDP-Glycosyltransferase/glycogen phosphorylase"/>
    <property type="match status" value="1"/>
</dbReference>
<dbReference type="GO" id="GO:0016757">
    <property type="term" value="F:glycosyltransferase activity"/>
    <property type="evidence" value="ECO:0007669"/>
    <property type="project" value="UniProtKB-KW"/>
</dbReference>
<accession>A0ABT8RXL9</accession>
<dbReference type="EC" id="2.4.-.-" evidence="3"/>
<dbReference type="Gene3D" id="3.40.50.2000">
    <property type="entry name" value="Glycogen Phosphorylase B"/>
    <property type="match status" value="2"/>
</dbReference>
<dbReference type="PANTHER" id="PTHR45947">
    <property type="entry name" value="SULFOQUINOVOSYL TRANSFERASE SQD2"/>
    <property type="match status" value="1"/>
</dbReference>
<keyword evidence="3" id="KW-0808">Transferase</keyword>
<feature type="domain" description="Glycosyltransferase subfamily 4-like N-terminal" evidence="2">
    <location>
        <begin position="1"/>
        <end position="149"/>
    </location>
</feature>
<reference evidence="3" key="1">
    <citation type="submission" date="2023-06" db="EMBL/GenBank/DDBJ databases">
        <authorList>
            <person name="Jiang Y."/>
            <person name="Liu Q."/>
        </authorList>
    </citation>
    <scope>NUCLEOTIDE SEQUENCE</scope>
    <source>
        <strain evidence="3">CGMCC 1.12090</strain>
    </source>
</reference>
<dbReference type="Proteomes" id="UP001169027">
    <property type="component" value="Unassembled WGS sequence"/>
</dbReference>
<dbReference type="InterPro" id="IPR050194">
    <property type="entry name" value="Glycosyltransferase_grp1"/>
</dbReference>
<name>A0ABT8RXL9_9BURK</name>
<protein>
    <submittedName>
        <fullName evidence="3">Glycosyltransferase family 4 protein</fullName>
        <ecNumber evidence="3">2.4.-.-</ecNumber>
    </submittedName>
</protein>
<organism evidence="3 4">
    <name type="scientific">Variovorax ginsengisoli</name>
    <dbReference type="NCBI Taxonomy" id="363844"/>
    <lineage>
        <taxon>Bacteria</taxon>
        <taxon>Pseudomonadati</taxon>
        <taxon>Pseudomonadota</taxon>
        <taxon>Betaproteobacteria</taxon>
        <taxon>Burkholderiales</taxon>
        <taxon>Comamonadaceae</taxon>
        <taxon>Variovorax</taxon>
    </lineage>
</organism>
<dbReference type="CDD" id="cd03801">
    <property type="entry name" value="GT4_PimA-like"/>
    <property type="match status" value="1"/>
</dbReference>
<dbReference type="Pfam" id="PF00534">
    <property type="entry name" value="Glycos_transf_1"/>
    <property type="match status" value="1"/>
</dbReference>
<evidence type="ECO:0000313" key="3">
    <source>
        <dbReference type="EMBL" id="MDO1531260.1"/>
    </source>
</evidence>
<evidence type="ECO:0000259" key="1">
    <source>
        <dbReference type="Pfam" id="PF00534"/>
    </source>
</evidence>
<dbReference type="PANTHER" id="PTHR45947:SF3">
    <property type="entry name" value="SULFOQUINOVOSYL TRANSFERASE SQD2"/>
    <property type="match status" value="1"/>
</dbReference>
<gene>
    <name evidence="3" type="ORF">Q2T77_03085</name>
</gene>
<feature type="domain" description="Glycosyl transferase family 1" evidence="1">
    <location>
        <begin position="163"/>
        <end position="342"/>
    </location>
</feature>
<keyword evidence="3" id="KW-0328">Glycosyltransferase</keyword>
<keyword evidence="4" id="KW-1185">Reference proteome</keyword>
<comment type="caution">
    <text evidence="3">The sequence shown here is derived from an EMBL/GenBank/DDBJ whole genome shotgun (WGS) entry which is preliminary data.</text>
</comment>
<dbReference type="Pfam" id="PF13439">
    <property type="entry name" value="Glyco_transf_4"/>
    <property type="match status" value="1"/>
</dbReference>